<sequence>MADRWDADAAHVERLWARAIERLRGWTINGAVQSRYRGNLNVRCDGLDVARLMSDCRDIAFSAGSACASGSGRSSHVLRALGLSETQARSSIRLGWGRYTTEDELTQALDAIAAAARAQGVA</sequence>
<dbReference type="STRING" id="2018661.A0A2A2K8S2"/>
<comment type="caution">
    <text evidence="2">The sequence shown here is derived from an EMBL/GenBank/DDBJ whole genome shotgun (WGS) entry which is preliminary data.</text>
</comment>
<keyword evidence="3" id="KW-1185">Reference proteome</keyword>
<dbReference type="InterPro" id="IPR015424">
    <property type="entry name" value="PyrdxlP-dep_Trfase"/>
</dbReference>
<evidence type="ECO:0000313" key="3">
    <source>
        <dbReference type="Proteomes" id="UP000218231"/>
    </source>
</evidence>
<dbReference type="PANTHER" id="PTHR11601">
    <property type="entry name" value="CYSTEINE DESULFURYLASE FAMILY MEMBER"/>
    <property type="match status" value="1"/>
</dbReference>
<dbReference type="AlphaFoldDB" id="A0A2A2K8S2"/>
<evidence type="ECO:0000256" key="1">
    <source>
        <dbReference type="ARBA" id="ARBA00001933"/>
    </source>
</evidence>
<proteinExistence type="predicted"/>
<protein>
    <submittedName>
        <fullName evidence="2">Uncharacterized protein</fullName>
    </submittedName>
</protein>
<evidence type="ECO:0000313" key="2">
    <source>
        <dbReference type="EMBL" id="PAV70189.1"/>
    </source>
</evidence>
<dbReference type="SUPFAM" id="SSF53383">
    <property type="entry name" value="PLP-dependent transferases"/>
    <property type="match status" value="1"/>
</dbReference>
<dbReference type="OrthoDB" id="10250117at2759"/>
<name>A0A2A2K8S2_9BILA</name>
<organism evidence="2 3">
    <name type="scientific">Diploscapter pachys</name>
    <dbReference type="NCBI Taxonomy" id="2018661"/>
    <lineage>
        <taxon>Eukaryota</taxon>
        <taxon>Metazoa</taxon>
        <taxon>Ecdysozoa</taxon>
        <taxon>Nematoda</taxon>
        <taxon>Chromadorea</taxon>
        <taxon>Rhabditida</taxon>
        <taxon>Rhabditina</taxon>
        <taxon>Rhabditomorpha</taxon>
        <taxon>Rhabditoidea</taxon>
        <taxon>Rhabditidae</taxon>
        <taxon>Diploscapter</taxon>
    </lineage>
</organism>
<dbReference type="InterPro" id="IPR015422">
    <property type="entry name" value="PyrdxlP-dep_Trfase_small"/>
</dbReference>
<dbReference type="EMBL" id="LIAE01009343">
    <property type="protein sequence ID" value="PAV70189.1"/>
    <property type="molecule type" value="Genomic_DNA"/>
</dbReference>
<dbReference type="Gene3D" id="3.90.1150.10">
    <property type="entry name" value="Aspartate Aminotransferase, domain 1"/>
    <property type="match status" value="1"/>
</dbReference>
<comment type="cofactor">
    <cofactor evidence="1">
        <name>pyridoxal 5'-phosphate</name>
        <dbReference type="ChEBI" id="CHEBI:597326"/>
    </cofactor>
</comment>
<accession>A0A2A2K8S2</accession>
<reference evidence="2 3" key="1">
    <citation type="journal article" date="2017" name="Curr. Biol.">
        <title>Genome architecture and evolution of a unichromosomal asexual nematode.</title>
        <authorList>
            <person name="Fradin H."/>
            <person name="Zegar C."/>
            <person name="Gutwein M."/>
            <person name="Lucas J."/>
            <person name="Kovtun M."/>
            <person name="Corcoran D."/>
            <person name="Baugh L.R."/>
            <person name="Kiontke K."/>
            <person name="Gunsalus K."/>
            <person name="Fitch D.H."/>
            <person name="Piano F."/>
        </authorList>
    </citation>
    <scope>NUCLEOTIDE SEQUENCE [LARGE SCALE GENOMIC DNA]</scope>
    <source>
        <strain evidence="2">PF1309</strain>
    </source>
</reference>
<gene>
    <name evidence="2" type="ORF">WR25_10904</name>
</gene>
<dbReference type="PANTHER" id="PTHR11601:SF34">
    <property type="entry name" value="CYSTEINE DESULFURASE"/>
    <property type="match status" value="1"/>
</dbReference>
<dbReference type="Proteomes" id="UP000218231">
    <property type="component" value="Unassembled WGS sequence"/>
</dbReference>